<dbReference type="SUPFAM" id="SSF51695">
    <property type="entry name" value="PLC-like phosphodiesterases"/>
    <property type="match status" value="1"/>
</dbReference>
<evidence type="ECO:0000256" key="1">
    <source>
        <dbReference type="SAM" id="Phobius"/>
    </source>
</evidence>
<gene>
    <name evidence="3" type="ORF">G3256_04050</name>
</gene>
<dbReference type="Pfam" id="PF10110">
    <property type="entry name" value="GPDPase_memb"/>
    <property type="match status" value="1"/>
</dbReference>
<dbReference type="Proteomes" id="UP000503308">
    <property type="component" value="Chromosome"/>
</dbReference>
<dbReference type="PROSITE" id="PS51704">
    <property type="entry name" value="GP_PDE"/>
    <property type="match status" value="1"/>
</dbReference>
<dbReference type="InterPro" id="IPR030395">
    <property type="entry name" value="GP_PDE_dom"/>
</dbReference>
<evidence type="ECO:0000313" key="4">
    <source>
        <dbReference type="Proteomes" id="UP000503308"/>
    </source>
</evidence>
<feature type="transmembrane region" description="Helical" evidence="1">
    <location>
        <begin position="57"/>
        <end position="88"/>
    </location>
</feature>
<feature type="transmembrane region" description="Helical" evidence="1">
    <location>
        <begin position="262"/>
        <end position="291"/>
    </location>
</feature>
<evidence type="ECO:0000259" key="2">
    <source>
        <dbReference type="PROSITE" id="PS51704"/>
    </source>
</evidence>
<dbReference type="PANTHER" id="PTHR46211:SF8">
    <property type="entry name" value="PHOSPHODIESTERASE"/>
    <property type="match status" value="1"/>
</dbReference>
<dbReference type="AlphaFoldDB" id="A0A858SRT5"/>
<feature type="transmembrane region" description="Helical" evidence="1">
    <location>
        <begin position="118"/>
        <end position="144"/>
    </location>
</feature>
<feature type="transmembrane region" description="Helical" evidence="1">
    <location>
        <begin position="225"/>
        <end position="250"/>
    </location>
</feature>
<dbReference type="PANTHER" id="PTHR46211">
    <property type="entry name" value="GLYCEROPHOSPHORYL DIESTER PHOSPHODIESTERASE"/>
    <property type="match status" value="1"/>
</dbReference>
<dbReference type="GO" id="GO:0006629">
    <property type="term" value="P:lipid metabolic process"/>
    <property type="evidence" value="ECO:0007669"/>
    <property type="project" value="InterPro"/>
</dbReference>
<feature type="transmembrane region" description="Helical" evidence="1">
    <location>
        <begin position="312"/>
        <end position="338"/>
    </location>
</feature>
<feature type="transmembrane region" description="Helical" evidence="1">
    <location>
        <begin position="164"/>
        <end position="183"/>
    </location>
</feature>
<evidence type="ECO:0000313" key="3">
    <source>
        <dbReference type="EMBL" id="QJF50393.1"/>
    </source>
</evidence>
<dbReference type="EMBL" id="CP048788">
    <property type="protein sequence ID" value="QJF50393.1"/>
    <property type="molecule type" value="Genomic_DNA"/>
</dbReference>
<dbReference type="GO" id="GO:0008081">
    <property type="term" value="F:phosphoric diester hydrolase activity"/>
    <property type="evidence" value="ECO:0007669"/>
    <property type="project" value="InterPro"/>
</dbReference>
<dbReference type="Gene3D" id="3.20.20.190">
    <property type="entry name" value="Phosphatidylinositol (PI) phosphodiesterase"/>
    <property type="match status" value="1"/>
</dbReference>
<accession>A0A858SRT5</accession>
<dbReference type="InterPro" id="IPR017946">
    <property type="entry name" value="PLC-like_Pdiesterase_TIM-brl"/>
</dbReference>
<dbReference type="RefSeq" id="WP_169639609.1">
    <property type="nucleotide sequence ID" value="NZ_CP048788.1"/>
</dbReference>
<keyword evidence="1" id="KW-0472">Membrane</keyword>
<dbReference type="Pfam" id="PF03009">
    <property type="entry name" value="GDPD"/>
    <property type="match status" value="1"/>
</dbReference>
<reference evidence="3 4" key="1">
    <citation type="submission" date="2020-02" db="EMBL/GenBank/DDBJ databases">
        <title>Genome sequence of Roseobacter ponti.</title>
        <authorList>
            <person name="Hollensteiner J."/>
            <person name="Schneider D."/>
            <person name="Poehlein A."/>
            <person name="Daniel R."/>
        </authorList>
    </citation>
    <scope>NUCLEOTIDE SEQUENCE [LARGE SCALE GENOMIC DNA]</scope>
    <source>
        <strain evidence="3 4">DSM 106830</strain>
    </source>
</reference>
<name>A0A858SRT5_9RHOB</name>
<proteinExistence type="predicted"/>
<organism evidence="3 4">
    <name type="scientific">Roseobacter ponti</name>
    <dbReference type="NCBI Taxonomy" id="1891787"/>
    <lineage>
        <taxon>Bacteria</taxon>
        <taxon>Pseudomonadati</taxon>
        <taxon>Pseudomonadota</taxon>
        <taxon>Alphaproteobacteria</taxon>
        <taxon>Rhodobacterales</taxon>
        <taxon>Roseobacteraceae</taxon>
        <taxon>Roseobacter</taxon>
    </lineage>
</organism>
<dbReference type="InterPro" id="IPR018476">
    <property type="entry name" value="GlyceroP-diester-Pdiesterase_M"/>
</dbReference>
<keyword evidence="1" id="KW-1133">Transmembrane helix</keyword>
<sequence>MNVRAAYGEAWAGRRFLVPLLLGVRLLSLAVIAPLLGLAVQLATKISGQSALTDQDIAWFILSPAGFPVFLLVAALILLGTVIGFAVITINLRTPDRVTTTTAMARALRRTARRSAHLMRYATGLILRVLVIAGPFVIAGMLVARHLIGAYDINYYLTFRPPEFIRAIVIGGALAAVLAPLLLSRLLSWAVSLHFVLLGHSRAGEAFTQSRDVMRTKRRGLLRDLAVWYAIRAGAHFLAGIGFVALLRLMPSLLEGNFELRLGLAVLITSLWAVTAFVITAISLGALARIIDARYEGPVLETRGGEAPTPAGLSLPALCAVGVGAVVVIGGFTAVTLFEGVKSDQDVLVIAHRGAAGSRPENTLASLQAAVDAGADWVEIDVQETAEGDVVVMHDSDFMKLAQVDLKIWNATAEDLNDIDIGSWFDPVYSDQRVPSLADALEVTRDTARLLIELKYYGHDQALEERTAAVVDAADMNDQVAFMSLKYRAVGKMAALRPDWPSGVLAATAVGDLSGLDADFIAVNTGLVTPRLVRNAAQQGKKVFVWTVNDPLDMLAMVSLGVDGLITDEPALARAALERHAGLETHERAFLVFLEHFGLTDSLLDDSEMRP</sequence>
<protein>
    <submittedName>
        <fullName evidence="3">Glycerophosphodiester phosphodiesterase</fullName>
    </submittedName>
</protein>
<keyword evidence="1" id="KW-0812">Transmembrane</keyword>
<feature type="transmembrane region" description="Helical" evidence="1">
    <location>
        <begin position="16"/>
        <end position="37"/>
    </location>
</feature>
<dbReference type="KEGG" id="rpon:G3256_04050"/>
<keyword evidence="4" id="KW-1185">Reference proteome</keyword>
<feature type="domain" description="GP-PDE" evidence="2">
    <location>
        <begin position="347"/>
        <end position="577"/>
    </location>
</feature>